<sequence length="223" mass="24664">MDFENSFDKPVIIETNSTTDACVIVLHGLGADGLDLADIVAQMNLPEDIAWRFVFPNAPVQAVTVNGGMSMRSWYDIYSLDIAQRIDVQGIADSVLYVKYLIEQQIAQGIVEQRIVLAGFSQGGLVALKSGLYLDYKIAGIVALSTYFPEVCLDAEPLDKAPVFMTHGYQDTVIPYEVAEASRVRLQNAGVDVEWHAYPMAHNVCLQEIHDMGAWLLARLNLQ</sequence>
<dbReference type="InterPro" id="IPR003140">
    <property type="entry name" value="PLipase/COase/thioEstase"/>
</dbReference>
<dbReference type="InterPro" id="IPR050565">
    <property type="entry name" value="LYPA1-2/EST-like"/>
</dbReference>
<accession>A0A4P9K7U1</accession>
<dbReference type="EMBL" id="CP040602">
    <property type="protein sequence ID" value="QCU91185.1"/>
    <property type="molecule type" value="Genomic_DNA"/>
</dbReference>
<dbReference type="OrthoDB" id="9801763at2"/>
<evidence type="ECO:0000256" key="1">
    <source>
        <dbReference type="ARBA" id="ARBA00006499"/>
    </source>
</evidence>
<dbReference type="Gene3D" id="3.40.50.1820">
    <property type="entry name" value="alpha/beta hydrolase"/>
    <property type="match status" value="1"/>
</dbReference>
<organism evidence="4 5">
    <name type="scientific">Thiomicrorhabdus sediminis</name>
    <dbReference type="NCBI Taxonomy" id="2580412"/>
    <lineage>
        <taxon>Bacteria</taxon>
        <taxon>Pseudomonadati</taxon>
        <taxon>Pseudomonadota</taxon>
        <taxon>Gammaproteobacteria</taxon>
        <taxon>Thiotrichales</taxon>
        <taxon>Piscirickettsiaceae</taxon>
        <taxon>Thiomicrorhabdus</taxon>
    </lineage>
</organism>
<dbReference type="Proteomes" id="UP000304864">
    <property type="component" value="Chromosome"/>
</dbReference>
<dbReference type="PANTHER" id="PTHR10655">
    <property type="entry name" value="LYSOPHOSPHOLIPASE-RELATED"/>
    <property type="match status" value="1"/>
</dbReference>
<dbReference type="Pfam" id="PF02230">
    <property type="entry name" value="Abhydrolase_2"/>
    <property type="match status" value="1"/>
</dbReference>
<proteinExistence type="inferred from homology"/>
<evidence type="ECO:0000313" key="5">
    <source>
        <dbReference type="Proteomes" id="UP000304864"/>
    </source>
</evidence>
<keyword evidence="5" id="KW-1185">Reference proteome</keyword>
<dbReference type="GO" id="GO:0016787">
    <property type="term" value="F:hydrolase activity"/>
    <property type="evidence" value="ECO:0007669"/>
    <property type="project" value="UniProtKB-KW"/>
</dbReference>
<dbReference type="InterPro" id="IPR029058">
    <property type="entry name" value="AB_hydrolase_fold"/>
</dbReference>
<gene>
    <name evidence="4" type="ORF">FE785_09550</name>
</gene>
<name>A0A4P9K7U1_9GAMM</name>
<dbReference type="AlphaFoldDB" id="A0A4P9K7U1"/>
<dbReference type="PANTHER" id="PTHR10655:SF17">
    <property type="entry name" value="LYSOPHOSPHOLIPASE-LIKE PROTEIN 1"/>
    <property type="match status" value="1"/>
</dbReference>
<feature type="domain" description="Phospholipase/carboxylesterase/thioesterase" evidence="3">
    <location>
        <begin position="9"/>
        <end position="214"/>
    </location>
</feature>
<evidence type="ECO:0000313" key="4">
    <source>
        <dbReference type="EMBL" id="QCU91185.1"/>
    </source>
</evidence>
<comment type="similarity">
    <text evidence="1">Belongs to the AB hydrolase superfamily. AB hydrolase 2 family.</text>
</comment>
<protein>
    <submittedName>
        <fullName evidence="4">Carboxylesterase</fullName>
    </submittedName>
</protein>
<dbReference type="SUPFAM" id="SSF53474">
    <property type="entry name" value="alpha/beta-Hydrolases"/>
    <property type="match status" value="1"/>
</dbReference>
<evidence type="ECO:0000256" key="2">
    <source>
        <dbReference type="ARBA" id="ARBA00022801"/>
    </source>
</evidence>
<evidence type="ECO:0000259" key="3">
    <source>
        <dbReference type="Pfam" id="PF02230"/>
    </source>
</evidence>
<keyword evidence="2" id="KW-0378">Hydrolase</keyword>
<dbReference type="KEGG" id="thig:FE785_09550"/>
<reference evidence="4 5" key="1">
    <citation type="submission" date="2019-05" db="EMBL/GenBank/DDBJ databases">
        <title>Thiomicrorhabdus sediminis sp. nov, a novel sulfur-oxidizing bacterium isolated from coastal sediment.</title>
        <authorList>
            <person name="Liu X."/>
        </authorList>
    </citation>
    <scope>NUCLEOTIDE SEQUENCE [LARGE SCALE GENOMIC DNA]</scope>
    <source>
        <strain evidence="4 5">G1</strain>
    </source>
</reference>